<dbReference type="STRING" id="824.CGRAC_2170"/>
<comment type="caution">
    <text evidence="1">The sequence shown here is derived from an EMBL/GenBank/DDBJ whole genome shotgun (WGS) entry which is preliminary data.</text>
</comment>
<dbReference type="EMBL" id="ACYG01000030">
    <property type="protein sequence ID" value="EEV16638.1"/>
    <property type="molecule type" value="Genomic_DNA"/>
</dbReference>
<sequence>MIKNEFEFLIASVPDREKVVAEIWHMDREALIQINHETNKLLVAATETRHNINFYELIWALYAGGLWLKDGNQTPNFTEQFEKFSKRNGRCSKNIFKFTRYENKVSIEHKGNLIAHVIKDGDALSVGLLNFGFELKDCVELENFVWALQNSRKLLDGAVV</sequence>
<dbReference type="AlphaFoldDB" id="C8PKM9"/>
<evidence type="ECO:0000313" key="1">
    <source>
        <dbReference type="EMBL" id="EEV16638.1"/>
    </source>
</evidence>
<gene>
    <name evidence="1" type="ORF">CAMGR0001_0251</name>
</gene>
<organism evidence="1 2">
    <name type="scientific">Campylobacter gracilis RM3268</name>
    <dbReference type="NCBI Taxonomy" id="553220"/>
    <lineage>
        <taxon>Bacteria</taxon>
        <taxon>Pseudomonadati</taxon>
        <taxon>Campylobacterota</taxon>
        <taxon>Epsilonproteobacteria</taxon>
        <taxon>Campylobacterales</taxon>
        <taxon>Campylobacteraceae</taxon>
        <taxon>Campylobacter</taxon>
    </lineage>
</organism>
<reference evidence="1 2" key="1">
    <citation type="submission" date="2009-07" db="EMBL/GenBank/DDBJ databases">
        <authorList>
            <person name="Madupu R."/>
            <person name="Sebastian Y."/>
            <person name="Durkin A.S."/>
            <person name="Torralba M."/>
            <person name="Methe B."/>
            <person name="Sutton G.G."/>
            <person name="Strausberg R.L."/>
            <person name="Nelson K.E."/>
        </authorList>
    </citation>
    <scope>NUCLEOTIDE SEQUENCE [LARGE SCALE GENOMIC DNA]</scope>
    <source>
        <strain evidence="1 2">RM3268</strain>
    </source>
</reference>
<name>C8PKM9_9BACT</name>
<evidence type="ECO:0000313" key="2">
    <source>
        <dbReference type="Proteomes" id="UP000005709"/>
    </source>
</evidence>
<dbReference type="OrthoDB" id="21571at2"/>
<accession>C8PKM9</accession>
<dbReference type="RefSeq" id="WP_005872893.1">
    <property type="nucleotide sequence ID" value="NZ_ACYG01000030.1"/>
</dbReference>
<keyword evidence="2" id="KW-1185">Reference proteome</keyword>
<proteinExistence type="predicted"/>
<dbReference type="Proteomes" id="UP000005709">
    <property type="component" value="Unassembled WGS sequence"/>
</dbReference>
<protein>
    <submittedName>
        <fullName evidence="1">Uncharacterized protein</fullName>
    </submittedName>
</protein>